<dbReference type="SFLD" id="SFLDG01114">
    <property type="entry name" value="phosphomethylpyrimidine_syntha"/>
    <property type="match status" value="1"/>
</dbReference>
<keyword evidence="6 10" id="KW-0784">Thiamine biosynthesis</keyword>
<dbReference type="InterPro" id="IPR038521">
    <property type="entry name" value="ThiC/Bza_core_dom"/>
</dbReference>
<feature type="binding site" evidence="10">
    <location>
        <begin position="228"/>
        <end position="231"/>
    </location>
    <ligand>
        <name>substrate</name>
    </ligand>
</feature>
<keyword evidence="2 10" id="KW-0004">4Fe-4S</keyword>
<dbReference type="AlphaFoldDB" id="A0A455T639"/>
<dbReference type="InterPro" id="IPR037509">
    <property type="entry name" value="ThiC"/>
</dbReference>
<dbReference type="FunFam" id="3.20.20.540:FF:000001">
    <property type="entry name" value="Phosphomethylpyrimidine synthase"/>
    <property type="match status" value="1"/>
</dbReference>
<dbReference type="EMBL" id="AP019377">
    <property type="protein sequence ID" value="BBH94821.1"/>
    <property type="molecule type" value="Genomic_DNA"/>
</dbReference>
<feature type="binding site" evidence="10">
    <location>
        <position position="68"/>
    </location>
    <ligand>
        <name>substrate</name>
    </ligand>
</feature>
<keyword evidence="9 10" id="KW-0456">Lyase</keyword>
<dbReference type="HAMAP" id="MF_00089">
    <property type="entry name" value="ThiC"/>
    <property type="match status" value="1"/>
</dbReference>
<sequence>MPTQLEQARQGRITEAMAYVAQVEGLPAEEIREKVATGRAVIPANPNHRTLSHFTAIGQGLLVKVNANLGTSYDYVNLEEERQKLALAQQAGADAVMDLSTGGDIPAIRQTLLESCAVPLGTVPIYEAEFRAVREKGSFLKMSADELFETIEQHGKAGVDFITVHCGVTRQTLEHYRQASRVTGIVSRGGGLLAAWMLENGAENPLYEHFDRLLEIARQYDMTLSLGDGLRPGSLADDLDGAQVGELIILGELVERARRAGVQVMVEGPGHVPLSEVQTNVQLQKKLCRGAPFYILGMLPVDTAAGFDHIAGAIGGALAGMHGADMLCYLTPAEHLGLPNPRQVYEGVVAFKIAAHAADVARGHPQALARNRQMSEARYRLDWDTQFQLALYPEEARRIFAERASKTRACSMCGPFCPMNLVEHVLRRQQRNGSASPLAAAQQAGL</sequence>
<dbReference type="GO" id="GO:0009228">
    <property type="term" value="P:thiamine biosynthetic process"/>
    <property type="evidence" value="ECO:0007669"/>
    <property type="project" value="UniProtKB-UniRule"/>
</dbReference>
<dbReference type="EC" id="4.1.99.17" evidence="10"/>
<comment type="function">
    <text evidence="1 10">Catalyzes the synthesis of the hydroxymethylpyrimidine phosphate (HMP-P) moiety of thiamine from aminoimidazole ribotide (AIR) in a radical S-adenosyl-L-methionine (SAM)-dependent reaction.</text>
</comment>
<dbReference type="NCBIfam" id="TIGR00190">
    <property type="entry name" value="thiC"/>
    <property type="match status" value="1"/>
</dbReference>
<feature type="binding site" evidence="10">
    <location>
        <position position="165"/>
    </location>
    <ligand>
        <name>substrate</name>
    </ligand>
</feature>
<feature type="binding site" evidence="10">
    <location>
        <position position="413"/>
    </location>
    <ligand>
        <name>[4Fe-4S] cluster</name>
        <dbReference type="ChEBI" id="CHEBI:49883"/>
        <note>4Fe-4S-S-AdoMet</note>
    </ligand>
</feature>
<keyword evidence="3 10" id="KW-0949">S-adenosyl-L-methionine</keyword>
<dbReference type="UniPathway" id="UPA00060"/>
<organism evidence="11">
    <name type="scientific">Thermogemmatispora argillosa</name>
    <dbReference type="NCBI Taxonomy" id="2045280"/>
    <lineage>
        <taxon>Bacteria</taxon>
        <taxon>Bacillati</taxon>
        <taxon>Chloroflexota</taxon>
        <taxon>Ktedonobacteria</taxon>
        <taxon>Thermogemmatisporales</taxon>
        <taxon>Thermogemmatisporaceae</taxon>
        <taxon>Thermogemmatispora</taxon>
    </lineage>
</organism>
<comment type="catalytic activity">
    <reaction evidence="10">
        <text>5-amino-1-(5-phospho-beta-D-ribosyl)imidazole + S-adenosyl-L-methionine = 4-amino-2-methyl-5-(phosphooxymethyl)pyrimidine + CO + 5'-deoxyadenosine + formate + L-methionine + 3 H(+)</text>
        <dbReference type="Rhea" id="RHEA:24840"/>
        <dbReference type="ChEBI" id="CHEBI:15378"/>
        <dbReference type="ChEBI" id="CHEBI:15740"/>
        <dbReference type="ChEBI" id="CHEBI:17245"/>
        <dbReference type="ChEBI" id="CHEBI:17319"/>
        <dbReference type="ChEBI" id="CHEBI:57844"/>
        <dbReference type="ChEBI" id="CHEBI:58354"/>
        <dbReference type="ChEBI" id="CHEBI:59789"/>
        <dbReference type="ChEBI" id="CHEBI:137981"/>
        <dbReference type="EC" id="4.1.99.17"/>
    </reaction>
</comment>
<feature type="binding site" evidence="10">
    <location>
        <position position="294"/>
    </location>
    <ligand>
        <name>substrate</name>
    </ligand>
</feature>
<feature type="binding site" evidence="10">
    <location>
        <position position="126"/>
    </location>
    <ligand>
        <name>substrate</name>
    </ligand>
</feature>
<keyword evidence="5 10" id="KW-0862">Zinc</keyword>
<evidence type="ECO:0000256" key="1">
    <source>
        <dbReference type="ARBA" id="ARBA00003175"/>
    </source>
</evidence>
<evidence type="ECO:0000256" key="7">
    <source>
        <dbReference type="ARBA" id="ARBA00023004"/>
    </source>
</evidence>
<feature type="binding site" evidence="10">
    <location>
        <position position="417"/>
    </location>
    <ligand>
        <name>[4Fe-4S] cluster</name>
        <dbReference type="ChEBI" id="CHEBI:49883"/>
        <note>4Fe-4S-S-AdoMet</note>
    </ligand>
</feature>
<feature type="binding site" evidence="10">
    <location>
        <position position="335"/>
    </location>
    <ligand>
        <name>Zn(2+)</name>
        <dbReference type="ChEBI" id="CHEBI:29105"/>
    </ligand>
</feature>
<proteinExistence type="inferred from homology"/>
<keyword evidence="7 10" id="KW-0408">Iron</keyword>
<dbReference type="InterPro" id="IPR002817">
    <property type="entry name" value="ThiC/BzaA/B"/>
</dbReference>
<feature type="binding site" evidence="10">
    <location>
        <position position="410"/>
    </location>
    <ligand>
        <name>[4Fe-4S] cluster</name>
        <dbReference type="ChEBI" id="CHEBI:49883"/>
        <note>4Fe-4S-S-AdoMet</note>
    </ligand>
</feature>
<evidence type="ECO:0000256" key="2">
    <source>
        <dbReference type="ARBA" id="ARBA00022485"/>
    </source>
</evidence>
<dbReference type="GO" id="GO:0051539">
    <property type="term" value="F:4 iron, 4 sulfur cluster binding"/>
    <property type="evidence" value="ECO:0007669"/>
    <property type="project" value="UniProtKB-KW"/>
</dbReference>
<feature type="binding site" evidence="10">
    <location>
        <position position="267"/>
    </location>
    <ligand>
        <name>substrate</name>
    </ligand>
</feature>
<evidence type="ECO:0000256" key="3">
    <source>
        <dbReference type="ARBA" id="ARBA00022691"/>
    </source>
</evidence>
<dbReference type="GO" id="GO:0008270">
    <property type="term" value="F:zinc ion binding"/>
    <property type="evidence" value="ECO:0007669"/>
    <property type="project" value="UniProtKB-UniRule"/>
</dbReference>
<feature type="binding site" evidence="10">
    <location>
        <position position="97"/>
    </location>
    <ligand>
        <name>substrate</name>
    </ligand>
</feature>
<keyword evidence="4 10" id="KW-0479">Metal-binding</keyword>
<dbReference type="Pfam" id="PF01964">
    <property type="entry name" value="ThiC_Rad_SAM"/>
    <property type="match status" value="1"/>
</dbReference>
<dbReference type="NCBIfam" id="NF009895">
    <property type="entry name" value="PRK13352.1"/>
    <property type="match status" value="1"/>
</dbReference>
<accession>A0A455T639</accession>
<dbReference type="SFLD" id="SFLDS00113">
    <property type="entry name" value="Radical_SAM_Phosphomethylpyrim"/>
    <property type="match status" value="1"/>
</dbReference>
<comment type="cofactor">
    <cofactor evidence="10">
        <name>[4Fe-4S] cluster</name>
        <dbReference type="ChEBI" id="CHEBI:49883"/>
    </cofactor>
    <text evidence="10">Binds 1 [4Fe-4S] cluster per subunit. The cluster is coordinated with 3 cysteines and an exchangeable S-adenosyl-L-methionine.</text>
</comment>
<dbReference type="GO" id="GO:0009229">
    <property type="term" value="P:thiamine diphosphate biosynthetic process"/>
    <property type="evidence" value="ECO:0007669"/>
    <property type="project" value="UniProtKB-UniRule"/>
</dbReference>
<feature type="binding site" evidence="10">
    <location>
        <position position="271"/>
    </location>
    <ligand>
        <name>Zn(2+)</name>
        <dbReference type="ChEBI" id="CHEBI:29105"/>
    </ligand>
</feature>
<reference evidence="11" key="1">
    <citation type="submission" date="2018-12" db="EMBL/GenBank/DDBJ databases">
        <title>Novel natural products biosynthetic potential of the class Ktedonobacteria.</title>
        <authorList>
            <person name="Zheng Y."/>
            <person name="Saitou A."/>
            <person name="Wang C.M."/>
            <person name="Toyoda A."/>
            <person name="Minakuchi Y."/>
            <person name="Sekiguchi Y."/>
            <person name="Ueda K."/>
            <person name="Takano H."/>
            <person name="Sakai Y."/>
            <person name="Yokota A."/>
            <person name="Yabe S."/>
        </authorList>
    </citation>
    <scope>NUCLEOTIDE SEQUENCE</scope>
    <source>
        <strain evidence="11">A3-2</strain>
    </source>
</reference>
<keyword evidence="8 10" id="KW-0411">Iron-sulfur</keyword>
<gene>
    <name evidence="10 11" type="primary">thiC</name>
    <name evidence="11" type="ORF">KTA_30200</name>
</gene>
<comment type="pathway">
    <text evidence="10">Cofactor biosynthesis; thiamine diphosphate biosynthesis.</text>
</comment>
<dbReference type="PANTHER" id="PTHR30557">
    <property type="entry name" value="THIAMINE BIOSYNTHESIS PROTEIN THIC"/>
    <property type="match status" value="1"/>
</dbReference>
<dbReference type="Gene3D" id="6.10.250.620">
    <property type="match status" value="1"/>
</dbReference>
<dbReference type="SFLD" id="SFLDF00407">
    <property type="entry name" value="phosphomethylpyrimidine_syntha"/>
    <property type="match status" value="1"/>
</dbReference>
<name>A0A455T639_9CHLR</name>
<feature type="binding site" evidence="10">
    <location>
        <begin position="187"/>
        <end position="189"/>
    </location>
    <ligand>
        <name>substrate</name>
    </ligand>
</feature>
<evidence type="ECO:0000256" key="9">
    <source>
        <dbReference type="ARBA" id="ARBA00023239"/>
    </source>
</evidence>
<evidence type="ECO:0000313" key="11">
    <source>
        <dbReference type="EMBL" id="BBH94821.1"/>
    </source>
</evidence>
<evidence type="ECO:0000256" key="5">
    <source>
        <dbReference type="ARBA" id="ARBA00022833"/>
    </source>
</evidence>
<dbReference type="PANTHER" id="PTHR30557:SF1">
    <property type="entry name" value="PHOSPHOMETHYLPYRIMIDINE SYNTHASE, CHLOROPLASTIC"/>
    <property type="match status" value="1"/>
</dbReference>
<dbReference type="GO" id="GO:0070284">
    <property type="term" value="F:phosphomethylpyrimidine synthase activity"/>
    <property type="evidence" value="ECO:0007669"/>
    <property type="project" value="UniProtKB-EC"/>
</dbReference>
<dbReference type="Gene3D" id="3.20.20.540">
    <property type="entry name" value="Radical SAM ThiC family, central domain"/>
    <property type="match status" value="1"/>
</dbReference>
<evidence type="ECO:0000256" key="4">
    <source>
        <dbReference type="ARBA" id="ARBA00022723"/>
    </source>
</evidence>
<comment type="similarity">
    <text evidence="10">Belongs to the ThiC family.</text>
</comment>
<evidence type="ECO:0000256" key="6">
    <source>
        <dbReference type="ARBA" id="ARBA00022977"/>
    </source>
</evidence>
<evidence type="ECO:0000256" key="8">
    <source>
        <dbReference type="ARBA" id="ARBA00023014"/>
    </source>
</evidence>
<protein>
    <recommendedName>
        <fullName evidence="10">Phosphomethylpyrimidine synthase</fullName>
        <ecNumber evidence="10">4.1.99.17</ecNumber>
    </recommendedName>
    <alternativeName>
        <fullName evidence="10">Hydroxymethylpyrimidine phosphate synthase</fullName>
        <shortName evidence="10">HMP-P synthase</shortName>
        <shortName evidence="10">HMP-phosphate synthase</shortName>
        <shortName evidence="10">HMPP synthase</shortName>
    </alternativeName>
    <alternativeName>
        <fullName evidence="10">Thiamine biosynthesis protein ThiC</fullName>
    </alternativeName>
</protein>
<evidence type="ECO:0000256" key="10">
    <source>
        <dbReference type="HAMAP-Rule" id="MF_00089"/>
    </source>
</evidence>